<evidence type="ECO:0000313" key="2">
    <source>
        <dbReference type="Proteomes" id="UP000241071"/>
    </source>
</evidence>
<dbReference type="EMBL" id="KC008572">
    <property type="protein sequence ID" value="AGF85202.1"/>
    <property type="molecule type" value="Genomic_DNA"/>
</dbReference>
<dbReference type="Proteomes" id="UP000241071">
    <property type="component" value="Segment"/>
</dbReference>
<evidence type="ECO:0000313" key="1">
    <source>
        <dbReference type="EMBL" id="AGF85202.1"/>
    </source>
</evidence>
<dbReference type="InterPro" id="IPR011009">
    <property type="entry name" value="Kinase-like_dom_sf"/>
</dbReference>
<organism evidence="1 2">
    <name type="scientific">Moumouvirus goulette</name>
    <dbReference type="NCBI Taxonomy" id="1247379"/>
    <lineage>
        <taxon>Viruses</taxon>
        <taxon>Varidnaviria</taxon>
        <taxon>Bamfordvirae</taxon>
        <taxon>Nucleocytoviricota</taxon>
        <taxon>Megaviricetes</taxon>
        <taxon>Imitervirales</taxon>
        <taxon>Mimiviridae</taxon>
        <taxon>Megamimivirinae</taxon>
        <taxon>Moumouvirus</taxon>
        <taxon>Moumouvirus goulettemassiliense</taxon>
    </lineage>
</organism>
<reference evidence="1 2" key="1">
    <citation type="submission" date="2012-10" db="EMBL/GenBank/DDBJ databases">
        <title>Complete genome sequence of Moumouvirus goulette.</title>
        <authorList>
            <person name="Fournous G."/>
            <person name="Bougalmi M."/>
            <person name="Colson P."/>
        </authorList>
    </citation>
    <scope>NUCLEOTIDE SEQUENCE [LARGE SCALE GENOMIC DNA]</scope>
</reference>
<dbReference type="SUPFAM" id="SSF56112">
    <property type="entry name" value="Protein kinase-like (PK-like)"/>
    <property type="match status" value="1"/>
</dbReference>
<gene>
    <name evidence="1" type="ORF">glt_00393</name>
</gene>
<name>M1PWR6_9VIRU</name>
<sequence>MNFKNLYDKFHNFNIGCDIIKSVKIKNILYGSGGSNNIILSVEDKKKDNLIVKIIPEVIYSNVKIEPDKDQLEIKFYQFLTRKYVLTDRTPHIVGIFKHKKCENITKLLKNIKLGEKCPTYEETLTGKYIVPESDYNICQLLLMHEMKLLNSSFDMILLEYCAYDFSYFIRNSVLDINNSNNDNYSETISIFSYEIQRILFQLIFTLAIIKDDYPGFYHGDFFVRNILLSYTKEYEQNDYIAYHYLEKIFYLPANGFYSKINDFGTTIIIGELTPNTYDLEEKYRKMFRINPYNKKNDIFNLLHDIYYGNNLGTTSIIDMCLDLKMNFTKIFHIRSILSKFINVDIIDDINSKNRTMLDRTWNIDSIKILEDSVLSPREYLLGNEFELFEKLPQDGKIIKHFNTSEQKIA</sequence>
<dbReference type="GO" id="GO:0016301">
    <property type="term" value="F:kinase activity"/>
    <property type="evidence" value="ECO:0007669"/>
    <property type="project" value="UniProtKB-KW"/>
</dbReference>
<protein>
    <submittedName>
        <fullName evidence="1">Divergent protein kinase</fullName>
    </submittedName>
</protein>
<proteinExistence type="predicted"/>
<accession>M1PWR6</accession>
<keyword evidence="1" id="KW-0808">Transferase</keyword>
<keyword evidence="1" id="KW-0418">Kinase</keyword>
<keyword evidence="2" id="KW-1185">Reference proteome</keyword>